<reference evidence="4 5" key="1">
    <citation type="submission" date="2023-10" db="EMBL/GenBank/DDBJ databases">
        <authorList>
            <person name="Maclean D."/>
            <person name="Macfadyen A."/>
        </authorList>
    </citation>
    <scope>NUCLEOTIDE SEQUENCE [LARGE SCALE GENOMIC DNA]</scope>
</reference>
<dbReference type="Pfam" id="PF10273">
    <property type="entry name" value="WGG"/>
    <property type="match status" value="1"/>
</dbReference>
<evidence type="ECO:0000313" key="5">
    <source>
        <dbReference type="Proteomes" id="UP001314263"/>
    </source>
</evidence>
<comment type="caution">
    <text evidence="4">The sequence shown here is derived from an EMBL/GenBank/DDBJ whole genome shotgun (WGS) entry which is preliminary data.</text>
</comment>
<evidence type="ECO:0000256" key="3">
    <source>
        <dbReference type="SAM" id="MobiDB-lite"/>
    </source>
</evidence>
<dbReference type="Proteomes" id="UP001314263">
    <property type="component" value="Unassembled WGS sequence"/>
</dbReference>
<dbReference type="AlphaFoldDB" id="A0AAV1IB04"/>
<proteinExistence type="inferred from homology"/>
<feature type="region of interest" description="Disordered" evidence="3">
    <location>
        <begin position="125"/>
        <end position="207"/>
    </location>
</feature>
<gene>
    <name evidence="4" type="ORF">CVIRNUC_006884</name>
</gene>
<evidence type="ECO:0008006" key="6">
    <source>
        <dbReference type="Google" id="ProtNLM"/>
    </source>
</evidence>
<evidence type="ECO:0000256" key="2">
    <source>
        <dbReference type="ARBA" id="ARBA00022552"/>
    </source>
</evidence>
<organism evidence="4 5">
    <name type="scientific">Coccomyxa viridis</name>
    <dbReference type="NCBI Taxonomy" id="1274662"/>
    <lineage>
        <taxon>Eukaryota</taxon>
        <taxon>Viridiplantae</taxon>
        <taxon>Chlorophyta</taxon>
        <taxon>core chlorophytes</taxon>
        <taxon>Trebouxiophyceae</taxon>
        <taxon>Trebouxiophyceae incertae sedis</taxon>
        <taxon>Coccomyxaceae</taxon>
        <taxon>Coccomyxa</taxon>
    </lineage>
</organism>
<evidence type="ECO:0000256" key="1">
    <source>
        <dbReference type="ARBA" id="ARBA00006524"/>
    </source>
</evidence>
<comment type="similarity">
    <text evidence="1">Belongs to the TSR2 family.</text>
</comment>
<keyword evidence="5" id="KW-1185">Reference proteome</keyword>
<protein>
    <recommendedName>
        <fullName evidence="6">Pre-rRNA-processing protein TSR2 homolog</fullName>
    </recommendedName>
</protein>
<dbReference type="GO" id="GO:0006364">
    <property type="term" value="P:rRNA processing"/>
    <property type="evidence" value="ECO:0007669"/>
    <property type="project" value="UniProtKB-KW"/>
</dbReference>
<sequence length="207" mass="22065">MQLRNGALAGGSQGQLPAASRPIFEEGVLLVFKRWTALCLALDGQWGGNSSADKAQIIYEETLDWFYKKKEHYADDLGMDLEDSFESDFNAKLEDGSPYEVAKVLVLLHSELLQGCTDTLDRLRRQAPSGTSSSRQQKVDNDGTVVSQGQGGGDGSSSSDEGSSDEDGAATGGALQPARQSAGPVIDEDGFQLVQKRRPRGTAGHGS</sequence>
<name>A0AAV1IB04_9CHLO</name>
<dbReference type="PANTHER" id="PTHR21250">
    <property type="entry name" value="PRE-RRNA-PROCESSING PROTEIN TSR2 HOMOLOG"/>
    <property type="match status" value="1"/>
</dbReference>
<dbReference type="EMBL" id="CAUYUE010000009">
    <property type="protein sequence ID" value="CAK0783685.1"/>
    <property type="molecule type" value="Genomic_DNA"/>
</dbReference>
<dbReference type="InterPro" id="IPR019398">
    <property type="entry name" value="Pre-rRNA_process_TSR2"/>
</dbReference>
<accession>A0AAV1IB04</accession>
<keyword evidence="2" id="KW-0698">rRNA processing</keyword>
<evidence type="ECO:0000313" key="4">
    <source>
        <dbReference type="EMBL" id="CAK0783685.1"/>
    </source>
</evidence>